<evidence type="ECO:0000259" key="1">
    <source>
        <dbReference type="Pfam" id="PF24626"/>
    </source>
</evidence>
<feature type="domain" description="Tf2-1-like SH3-like" evidence="1">
    <location>
        <begin position="66"/>
        <end position="129"/>
    </location>
</feature>
<dbReference type="InterPro" id="IPR056924">
    <property type="entry name" value="SH3_Tf2-1"/>
</dbReference>
<dbReference type="Proteomes" id="UP001234989">
    <property type="component" value="Chromosome 9"/>
</dbReference>
<sequence length="137" mass="16309">MELFEALYGMRCHSLVGWFDVSGTTLLKDSMDIVYVIQERLYTSQSRKKSYIDHRLQPLEFIIGHRIFMQVSPMKRVMRFRKRGKICSRFIDPFDILRRIREVTYEIALPPALSSGHPMFHVSMLRRYVLDESHVIQ</sequence>
<reference evidence="2" key="1">
    <citation type="submission" date="2023-08" db="EMBL/GenBank/DDBJ databases">
        <title>A de novo genome assembly of Solanum verrucosum Schlechtendal, a Mexican diploid species geographically isolated from the other diploid A-genome species in potato relatives.</title>
        <authorList>
            <person name="Hosaka K."/>
        </authorList>
    </citation>
    <scope>NUCLEOTIDE SEQUENCE</scope>
    <source>
        <tissue evidence="2">Young leaves</tissue>
    </source>
</reference>
<keyword evidence="3" id="KW-1185">Reference proteome</keyword>
<accession>A0AAF0ZN20</accession>
<dbReference type="PANTHER" id="PTHR46148:SF60">
    <property type="entry name" value="CHROMO DOMAIN-CONTAINING PROTEIN"/>
    <property type="match status" value="1"/>
</dbReference>
<protein>
    <recommendedName>
        <fullName evidence="1">Tf2-1-like SH3-like domain-containing protein</fullName>
    </recommendedName>
</protein>
<dbReference type="PANTHER" id="PTHR46148">
    <property type="entry name" value="CHROMO DOMAIN-CONTAINING PROTEIN"/>
    <property type="match status" value="1"/>
</dbReference>
<dbReference type="EMBL" id="CP133620">
    <property type="protein sequence ID" value="WMV45392.1"/>
    <property type="molecule type" value="Genomic_DNA"/>
</dbReference>
<gene>
    <name evidence="2" type="ORF">MTR67_038777</name>
</gene>
<dbReference type="AlphaFoldDB" id="A0AAF0ZN20"/>
<organism evidence="2 3">
    <name type="scientific">Solanum verrucosum</name>
    <dbReference type="NCBI Taxonomy" id="315347"/>
    <lineage>
        <taxon>Eukaryota</taxon>
        <taxon>Viridiplantae</taxon>
        <taxon>Streptophyta</taxon>
        <taxon>Embryophyta</taxon>
        <taxon>Tracheophyta</taxon>
        <taxon>Spermatophyta</taxon>
        <taxon>Magnoliopsida</taxon>
        <taxon>eudicotyledons</taxon>
        <taxon>Gunneridae</taxon>
        <taxon>Pentapetalae</taxon>
        <taxon>asterids</taxon>
        <taxon>lamiids</taxon>
        <taxon>Solanales</taxon>
        <taxon>Solanaceae</taxon>
        <taxon>Solanoideae</taxon>
        <taxon>Solaneae</taxon>
        <taxon>Solanum</taxon>
    </lineage>
</organism>
<proteinExistence type="predicted"/>
<name>A0AAF0ZN20_SOLVR</name>
<dbReference type="Pfam" id="PF24626">
    <property type="entry name" value="SH3_Tf2-1"/>
    <property type="match status" value="1"/>
</dbReference>
<evidence type="ECO:0000313" key="2">
    <source>
        <dbReference type="EMBL" id="WMV45392.1"/>
    </source>
</evidence>
<evidence type="ECO:0000313" key="3">
    <source>
        <dbReference type="Proteomes" id="UP001234989"/>
    </source>
</evidence>